<proteinExistence type="predicted"/>
<evidence type="ECO:0000313" key="2">
    <source>
        <dbReference type="EMBL" id="MEQ1405508.1"/>
    </source>
</evidence>
<reference evidence="2 3" key="1">
    <citation type="submission" date="2024-05" db="EMBL/GenBank/DDBJ databases">
        <title>Neorhizobium sp. Rsf11, a plant growth promoting and heavy metal resistant PAH-degrader.</title>
        <authorList>
            <person name="Golubev S.N."/>
            <person name="Muratova A.Y."/>
            <person name="Markelova M.I."/>
        </authorList>
    </citation>
    <scope>NUCLEOTIDE SEQUENCE [LARGE SCALE GENOMIC DNA]</scope>
    <source>
        <strain evidence="2 3">Rsf11</strain>
    </source>
</reference>
<dbReference type="Pfam" id="PF19495">
    <property type="entry name" value="DUF6030"/>
    <property type="match status" value="1"/>
</dbReference>
<dbReference type="InterPro" id="IPR046071">
    <property type="entry name" value="DUF6030"/>
</dbReference>
<dbReference type="RefSeq" id="WP_037150792.1">
    <property type="nucleotide sequence ID" value="NZ_JBEAAL010000006.1"/>
</dbReference>
<keyword evidence="3" id="KW-1185">Reference proteome</keyword>
<dbReference type="Proteomes" id="UP001496627">
    <property type="component" value="Unassembled WGS sequence"/>
</dbReference>
<name>A0ABV0M0X3_9HYPH</name>
<sequence length="290" mass="32535">MPEEDQAKILTPAARRRRQRMAAFAFSLFLAGMLIALAATVLAVNNGRNFERLVRQVGLEDYLLAAPPALRIDRQRRQPPASRFPPWLLRAGLERMALFEKAAAFSAEERCNLLRTQKGTQPTFTTSDDDWECLIFEEFDNSSEPASFFIQARGGLPDTFRNFRLKFSLTNPLTETVVLNEAIAAMQRFDLPMAPETRAYLAQKLTARTEFTSTSENYWMAFRQEIIDKRRYNLVILPLPQTITCGDPALPPPDRAGRPIYGMTVGCLSLQAAPRQPPPASSPPSLFPAG</sequence>
<evidence type="ECO:0000256" key="1">
    <source>
        <dbReference type="SAM" id="Phobius"/>
    </source>
</evidence>
<evidence type="ECO:0000313" key="3">
    <source>
        <dbReference type="Proteomes" id="UP001496627"/>
    </source>
</evidence>
<accession>A0ABV0M0X3</accession>
<keyword evidence="1" id="KW-1133">Transmembrane helix</keyword>
<organism evidence="2 3">
    <name type="scientific">Neorhizobium phenanthreniclasticum</name>
    <dbReference type="NCBI Taxonomy" id="3157917"/>
    <lineage>
        <taxon>Bacteria</taxon>
        <taxon>Pseudomonadati</taxon>
        <taxon>Pseudomonadota</taxon>
        <taxon>Alphaproteobacteria</taxon>
        <taxon>Hyphomicrobiales</taxon>
        <taxon>Rhizobiaceae</taxon>
        <taxon>Rhizobium/Agrobacterium group</taxon>
        <taxon>Neorhizobium</taxon>
    </lineage>
</organism>
<keyword evidence="1" id="KW-0812">Transmembrane</keyword>
<keyword evidence="1" id="KW-0472">Membrane</keyword>
<comment type="caution">
    <text evidence="2">The sequence shown here is derived from an EMBL/GenBank/DDBJ whole genome shotgun (WGS) entry which is preliminary data.</text>
</comment>
<gene>
    <name evidence="2" type="ORF">ABK249_11250</name>
</gene>
<protein>
    <submittedName>
        <fullName evidence="2">DUF6030 family protein</fullName>
    </submittedName>
</protein>
<dbReference type="EMBL" id="JBEAAL010000006">
    <property type="protein sequence ID" value="MEQ1405508.1"/>
    <property type="molecule type" value="Genomic_DNA"/>
</dbReference>
<feature type="transmembrane region" description="Helical" evidence="1">
    <location>
        <begin position="21"/>
        <end position="44"/>
    </location>
</feature>